<sequence>MPMADLKSRQLIYLKGFLFLMILLFAAGLILFETRSWQIAILLLLVVWSSARLYYFMFYVIEKYVDPEYKFAGIGSFLQYLFSRNKKS</sequence>
<name>A0A517WMG4_9PLAN</name>
<evidence type="ECO:0000313" key="2">
    <source>
        <dbReference type="EMBL" id="QDU06441.1"/>
    </source>
</evidence>
<gene>
    <name evidence="2" type="ORF">V6x_61930</name>
</gene>
<feature type="transmembrane region" description="Helical" evidence="1">
    <location>
        <begin position="12"/>
        <end position="32"/>
    </location>
</feature>
<keyword evidence="1" id="KW-1133">Transmembrane helix</keyword>
<evidence type="ECO:0000256" key="1">
    <source>
        <dbReference type="SAM" id="Phobius"/>
    </source>
</evidence>
<dbReference type="AlphaFoldDB" id="A0A517WMG4"/>
<protein>
    <submittedName>
        <fullName evidence="2">Uncharacterized protein</fullName>
    </submittedName>
</protein>
<dbReference type="Proteomes" id="UP000320722">
    <property type="component" value="Chromosome"/>
</dbReference>
<proteinExistence type="predicted"/>
<keyword evidence="1" id="KW-0812">Transmembrane</keyword>
<dbReference type="EMBL" id="CP036347">
    <property type="protein sequence ID" value="QDU06441.1"/>
    <property type="molecule type" value="Genomic_DNA"/>
</dbReference>
<feature type="transmembrane region" description="Helical" evidence="1">
    <location>
        <begin position="38"/>
        <end position="61"/>
    </location>
</feature>
<accession>A0A517WMG4</accession>
<organism evidence="2 3">
    <name type="scientific">Gimesia chilikensis</name>
    <dbReference type="NCBI Taxonomy" id="2605989"/>
    <lineage>
        <taxon>Bacteria</taxon>
        <taxon>Pseudomonadati</taxon>
        <taxon>Planctomycetota</taxon>
        <taxon>Planctomycetia</taxon>
        <taxon>Planctomycetales</taxon>
        <taxon>Planctomycetaceae</taxon>
        <taxon>Gimesia</taxon>
    </lineage>
</organism>
<evidence type="ECO:0000313" key="3">
    <source>
        <dbReference type="Proteomes" id="UP000320722"/>
    </source>
</evidence>
<keyword evidence="1" id="KW-0472">Membrane</keyword>
<reference evidence="2 3" key="1">
    <citation type="submission" date="2019-02" db="EMBL/GenBank/DDBJ databases">
        <title>Deep-cultivation of Planctomycetes and their phenomic and genomic characterization uncovers novel biology.</title>
        <authorList>
            <person name="Wiegand S."/>
            <person name="Jogler M."/>
            <person name="Boedeker C."/>
            <person name="Pinto D."/>
            <person name="Vollmers J."/>
            <person name="Rivas-Marin E."/>
            <person name="Kohn T."/>
            <person name="Peeters S.H."/>
            <person name="Heuer A."/>
            <person name="Rast P."/>
            <person name="Oberbeckmann S."/>
            <person name="Bunk B."/>
            <person name="Jeske O."/>
            <person name="Meyerdierks A."/>
            <person name="Storesund J.E."/>
            <person name="Kallscheuer N."/>
            <person name="Luecker S."/>
            <person name="Lage O.M."/>
            <person name="Pohl T."/>
            <person name="Merkel B.J."/>
            <person name="Hornburger P."/>
            <person name="Mueller R.-W."/>
            <person name="Bruemmer F."/>
            <person name="Labrenz M."/>
            <person name="Spormann A.M."/>
            <person name="Op den Camp H."/>
            <person name="Overmann J."/>
            <person name="Amann R."/>
            <person name="Jetten M.S.M."/>
            <person name="Mascher T."/>
            <person name="Medema M.H."/>
            <person name="Devos D.P."/>
            <person name="Kaster A.-K."/>
            <person name="Ovreas L."/>
            <person name="Rohde M."/>
            <person name="Galperin M.Y."/>
            <person name="Jogler C."/>
        </authorList>
    </citation>
    <scope>NUCLEOTIDE SEQUENCE [LARGE SCALE GENOMIC DNA]</scope>
    <source>
        <strain evidence="2 3">V6</strain>
    </source>
</reference>